<dbReference type="SUPFAM" id="SSF54427">
    <property type="entry name" value="NTF2-like"/>
    <property type="match status" value="2"/>
</dbReference>
<evidence type="ECO:0000313" key="4">
    <source>
        <dbReference type="Proteomes" id="UP000248198"/>
    </source>
</evidence>
<feature type="domain" description="DUF4440" evidence="2">
    <location>
        <begin position="199"/>
        <end position="307"/>
    </location>
</feature>
<organism evidence="3 4">
    <name type="scientific">Pedobacter nutrimenti</name>
    <dbReference type="NCBI Taxonomy" id="1241337"/>
    <lineage>
        <taxon>Bacteria</taxon>
        <taxon>Pseudomonadati</taxon>
        <taxon>Bacteroidota</taxon>
        <taxon>Sphingobacteriia</taxon>
        <taxon>Sphingobacteriales</taxon>
        <taxon>Sphingobacteriaceae</taxon>
        <taxon>Pedobacter</taxon>
    </lineage>
</organism>
<dbReference type="InterPro" id="IPR032710">
    <property type="entry name" value="NTF2-like_dom_sf"/>
</dbReference>
<feature type="domain" description="DUF4440" evidence="2">
    <location>
        <begin position="49"/>
        <end position="162"/>
    </location>
</feature>
<feature type="chain" id="PRO_5016355393" evidence="1">
    <location>
        <begin position="25"/>
        <end position="315"/>
    </location>
</feature>
<protein>
    <submittedName>
        <fullName evidence="3">Uncharacterized protein DUF4440</fullName>
    </submittedName>
</protein>
<keyword evidence="1" id="KW-0732">Signal</keyword>
<accession>A0A318UHE7</accession>
<dbReference type="InterPro" id="IPR027843">
    <property type="entry name" value="DUF4440"/>
</dbReference>
<reference evidence="3 4" key="1">
    <citation type="submission" date="2018-06" db="EMBL/GenBank/DDBJ databases">
        <title>Genomic Encyclopedia of Archaeal and Bacterial Type Strains, Phase II (KMG-II): from individual species to whole genera.</title>
        <authorList>
            <person name="Goeker M."/>
        </authorList>
    </citation>
    <scope>NUCLEOTIDE SEQUENCE [LARGE SCALE GENOMIC DNA]</scope>
    <source>
        <strain evidence="3 4">DSM 27372</strain>
    </source>
</reference>
<sequence>MELKKLILTACCFCFFGFSVLAQAVKKVPALNEKLFIELSAKDSLLFDIAFKSCDLKQLESIFAPGFVFYHDRGYSVATSPQSLDDFKKNIKRSCENKSRERASMRREIVKGSLQVFEQGETRAIQTGVQRFYRTENGKAEKIVEESKFSRTWNKIKGNWLMVSELDYMVNTHPVSLLGELRYEPKPYAPESVELYQKIVSLDSAFFGAYNNCELDKMAAMMSDELEFYHDRGGLSTSKKQVLESIQKNICGKVTRILAKGSIEVYPIKDFGVVQIGYHSFRNIAEPGESEPSKFITLWRLKDGNWQATRIVSLH</sequence>
<feature type="signal peptide" evidence="1">
    <location>
        <begin position="1"/>
        <end position="24"/>
    </location>
</feature>
<keyword evidence="4" id="KW-1185">Reference proteome</keyword>
<gene>
    <name evidence="3" type="ORF">B0O44_104620</name>
</gene>
<evidence type="ECO:0000256" key="1">
    <source>
        <dbReference type="SAM" id="SignalP"/>
    </source>
</evidence>
<proteinExistence type="predicted"/>
<dbReference type="EMBL" id="QKLU01000004">
    <property type="protein sequence ID" value="PYF74448.1"/>
    <property type="molecule type" value="Genomic_DNA"/>
</dbReference>
<name>A0A318UHE7_9SPHI</name>
<dbReference type="OrthoDB" id="1357763at2"/>
<dbReference type="Gene3D" id="3.10.450.50">
    <property type="match status" value="2"/>
</dbReference>
<evidence type="ECO:0000313" key="3">
    <source>
        <dbReference type="EMBL" id="PYF74448.1"/>
    </source>
</evidence>
<dbReference type="AlphaFoldDB" id="A0A318UHE7"/>
<comment type="caution">
    <text evidence="3">The sequence shown here is derived from an EMBL/GenBank/DDBJ whole genome shotgun (WGS) entry which is preliminary data.</text>
</comment>
<dbReference type="Proteomes" id="UP000248198">
    <property type="component" value="Unassembled WGS sequence"/>
</dbReference>
<dbReference type="Pfam" id="PF14534">
    <property type="entry name" value="DUF4440"/>
    <property type="match status" value="2"/>
</dbReference>
<evidence type="ECO:0000259" key="2">
    <source>
        <dbReference type="Pfam" id="PF14534"/>
    </source>
</evidence>
<dbReference type="RefSeq" id="WP_110831772.1">
    <property type="nucleotide sequence ID" value="NZ_QKLU01000004.1"/>
</dbReference>